<evidence type="ECO:0000256" key="4">
    <source>
        <dbReference type="ARBA" id="ARBA00022679"/>
    </source>
</evidence>
<dbReference type="GO" id="GO:0006511">
    <property type="term" value="P:ubiquitin-dependent protein catabolic process"/>
    <property type="evidence" value="ECO:0007669"/>
    <property type="project" value="TreeGrafter"/>
</dbReference>
<dbReference type="CDD" id="cd00078">
    <property type="entry name" value="HECTc"/>
    <property type="match status" value="1"/>
</dbReference>
<feature type="region of interest" description="Disordered" evidence="7">
    <location>
        <begin position="144"/>
        <end position="176"/>
    </location>
</feature>
<evidence type="ECO:0000256" key="1">
    <source>
        <dbReference type="ARBA" id="ARBA00000885"/>
    </source>
</evidence>
<proteinExistence type="predicted"/>
<evidence type="ECO:0000256" key="2">
    <source>
        <dbReference type="ARBA" id="ARBA00004906"/>
    </source>
</evidence>
<reference evidence="9" key="1">
    <citation type="submission" date="2020-07" db="EMBL/GenBank/DDBJ databases">
        <authorList>
            <person name="Lin J."/>
        </authorList>
    </citation>
    <scope>NUCLEOTIDE SEQUENCE</scope>
</reference>
<dbReference type="SUPFAM" id="SSF56204">
    <property type="entry name" value="Hect, E3 ligase catalytic domain"/>
    <property type="match status" value="1"/>
</dbReference>
<sequence>MQSLTARAMDELQLYSDAEKALISSSSTNGTAILRVLQSLSSLVATLQDKKDPLLHPEKDFSDALSKVWDINSALESLWLELSNCIGKIESSSESPSDIVSTAANAGPSNAGVAPPLPAGTQNILPYIESFFVTCEKLHPGQSEAVQDYAPSTPSDIEEASTSSGGGPKSTSGSHFHVDEKHGAFVKFSEKHRKLLNAFIRQNPGLLEKSFSLMLKVPRFIDFDNKRAHFRSKIRHQHDHHQGPVDRSFSRRGGIDAGGLTREWYQLLSRVIFDKGALLFTTVGNESTFQPNPNSVYQTEHLSYFKFVGRVVGKALFDGQLLDVHFTRSFYKHILGVKVTYHDIEAIDPDYYKNLKWMLENDISDILDLTFSMDADEEKLILYEKAEVTDCELIPGGRNIRVTEENKHEYVNRVAEHRLTTAIRPQINAFLEGFNELIPRELISIFNDKELELLISGLPDIDLDDLRANTEYSGYSSATPVIQWFWEIVQGFSKEDKARFLQFVTGTSKVPLEGFSALQGISGSQRFQIHKAYGTTHHLPSAHTCFNQLDLPEYTSKEQLQERLLLAIHEANEGLDSAEQNPGLAIRTVRFCT</sequence>
<dbReference type="Gene3D" id="3.30.2410.10">
    <property type="entry name" value="Hect, E3 ligase catalytic domain"/>
    <property type="match status" value="1"/>
</dbReference>
<comment type="pathway">
    <text evidence="2">Protein modification; protein ubiquitination.</text>
</comment>
<evidence type="ECO:0000313" key="9">
    <source>
        <dbReference type="EMBL" id="CAD1824401.1"/>
    </source>
</evidence>
<dbReference type="AlphaFoldDB" id="A0A6V7P0K4"/>
<dbReference type="GO" id="GO:0000209">
    <property type="term" value="P:protein polyubiquitination"/>
    <property type="evidence" value="ECO:0007669"/>
    <property type="project" value="TreeGrafter"/>
</dbReference>
<dbReference type="FunFam" id="3.30.2410.10:FF:000010">
    <property type="entry name" value="E3 ubiquitin-protein ligase UPL1"/>
    <property type="match status" value="1"/>
</dbReference>
<evidence type="ECO:0000256" key="5">
    <source>
        <dbReference type="ARBA" id="ARBA00022786"/>
    </source>
</evidence>
<dbReference type="InterPro" id="IPR050409">
    <property type="entry name" value="E3_ubiq-protein_ligase"/>
</dbReference>
<dbReference type="SMART" id="SM00119">
    <property type="entry name" value="HECTc"/>
    <property type="match status" value="1"/>
</dbReference>
<comment type="catalytic activity">
    <reaction evidence="1">
        <text>S-ubiquitinyl-[E2 ubiquitin-conjugating enzyme]-L-cysteine + [acceptor protein]-L-lysine = [E2 ubiquitin-conjugating enzyme]-L-cysteine + N(6)-ubiquitinyl-[acceptor protein]-L-lysine.</text>
        <dbReference type="EC" id="2.3.2.26"/>
    </reaction>
</comment>
<dbReference type="PROSITE" id="PS50237">
    <property type="entry name" value="HECT"/>
    <property type="match status" value="1"/>
</dbReference>
<protein>
    <recommendedName>
        <fullName evidence="3">HECT-type E3 ubiquitin transferase</fullName>
        <ecNumber evidence="3">2.3.2.26</ecNumber>
    </recommendedName>
</protein>
<feature type="active site" description="Glycyl thioester intermediate" evidence="6">
    <location>
        <position position="545"/>
    </location>
</feature>
<dbReference type="FunFam" id="3.30.2160.10:FF:000001">
    <property type="entry name" value="E3 ubiquitin-protein ligase NEDD4-like"/>
    <property type="match status" value="1"/>
</dbReference>
<dbReference type="GO" id="GO:0005737">
    <property type="term" value="C:cytoplasm"/>
    <property type="evidence" value="ECO:0007669"/>
    <property type="project" value="TreeGrafter"/>
</dbReference>
<dbReference type="GO" id="GO:0061630">
    <property type="term" value="F:ubiquitin protein ligase activity"/>
    <property type="evidence" value="ECO:0007669"/>
    <property type="project" value="UniProtKB-EC"/>
</dbReference>
<dbReference type="InterPro" id="IPR035983">
    <property type="entry name" value="Hect_E3_ubiquitin_ligase"/>
</dbReference>
<evidence type="ECO:0000256" key="3">
    <source>
        <dbReference type="ARBA" id="ARBA00012485"/>
    </source>
</evidence>
<dbReference type="PANTHER" id="PTHR11254:SF398">
    <property type="entry name" value="HECT-TYPE E3 UBIQUITIN TRANSFERASE"/>
    <property type="match status" value="1"/>
</dbReference>
<dbReference type="PANTHER" id="PTHR11254">
    <property type="entry name" value="HECT DOMAIN UBIQUITIN-PROTEIN LIGASE"/>
    <property type="match status" value="1"/>
</dbReference>
<gene>
    <name evidence="9" type="ORF">CB5_LOCUS7612</name>
</gene>
<dbReference type="FunFam" id="3.90.1750.10:FF:000026">
    <property type="entry name" value="E3 ubiquitin-protein ligase HACE1"/>
    <property type="match status" value="1"/>
</dbReference>
<dbReference type="Gene3D" id="3.90.1750.10">
    <property type="entry name" value="Hect, E3 ligase catalytic domains"/>
    <property type="match status" value="1"/>
</dbReference>
<accession>A0A6V7P0K4</accession>
<name>A0A6V7P0K4_ANACO</name>
<evidence type="ECO:0000256" key="7">
    <source>
        <dbReference type="SAM" id="MobiDB-lite"/>
    </source>
</evidence>
<evidence type="ECO:0000256" key="6">
    <source>
        <dbReference type="PROSITE-ProRule" id="PRU00104"/>
    </source>
</evidence>
<evidence type="ECO:0000259" key="8">
    <source>
        <dbReference type="PROSITE" id="PS50237"/>
    </source>
</evidence>
<dbReference type="EC" id="2.3.2.26" evidence="3"/>
<organism evidence="9">
    <name type="scientific">Ananas comosus var. bracteatus</name>
    <name type="common">red pineapple</name>
    <dbReference type="NCBI Taxonomy" id="296719"/>
    <lineage>
        <taxon>Eukaryota</taxon>
        <taxon>Viridiplantae</taxon>
        <taxon>Streptophyta</taxon>
        <taxon>Embryophyta</taxon>
        <taxon>Tracheophyta</taxon>
        <taxon>Spermatophyta</taxon>
        <taxon>Magnoliopsida</taxon>
        <taxon>Liliopsida</taxon>
        <taxon>Poales</taxon>
        <taxon>Bromeliaceae</taxon>
        <taxon>Bromelioideae</taxon>
        <taxon>Ananas</taxon>
    </lineage>
</organism>
<dbReference type="EMBL" id="LR862144">
    <property type="protein sequence ID" value="CAD1824401.1"/>
    <property type="molecule type" value="Genomic_DNA"/>
</dbReference>
<feature type="domain" description="HECT" evidence="8">
    <location>
        <begin position="236"/>
        <end position="578"/>
    </location>
</feature>
<keyword evidence="5 6" id="KW-0833">Ubl conjugation pathway</keyword>
<dbReference type="Gene3D" id="3.30.2160.10">
    <property type="entry name" value="Hect, E3 ligase catalytic domain"/>
    <property type="match status" value="1"/>
</dbReference>
<keyword evidence="4" id="KW-0808">Transferase</keyword>
<dbReference type="Pfam" id="PF00632">
    <property type="entry name" value="HECT"/>
    <property type="match status" value="1"/>
</dbReference>
<dbReference type="InterPro" id="IPR000569">
    <property type="entry name" value="HECT_dom"/>
</dbReference>